<evidence type="ECO:0000256" key="1">
    <source>
        <dbReference type="ARBA" id="ARBA00005578"/>
    </source>
</evidence>
<dbReference type="OrthoDB" id="9801469at2"/>
<dbReference type="PANTHER" id="PTHR46229">
    <property type="entry name" value="BOLA TRANSCRIPTION REGULATOR"/>
    <property type="match status" value="1"/>
</dbReference>
<evidence type="ECO:0000313" key="4">
    <source>
        <dbReference type="Proteomes" id="UP000294412"/>
    </source>
</evidence>
<dbReference type="Pfam" id="PF01722">
    <property type="entry name" value="BolA"/>
    <property type="match status" value="1"/>
</dbReference>
<gene>
    <name evidence="3" type="primary">bolA</name>
    <name evidence="3" type="ORF">ERCICUMA2628_356</name>
</gene>
<dbReference type="Gene3D" id="3.30.300.90">
    <property type="entry name" value="BolA-like"/>
    <property type="match status" value="1"/>
</dbReference>
<dbReference type="RefSeq" id="WP_157993563.1">
    <property type="nucleotide sequence ID" value="NZ_LR217703.1"/>
</dbReference>
<dbReference type="AlphaFoldDB" id="A0A451D2F8"/>
<dbReference type="SUPFAM" id="SSF82657">
    <property type="entry name" value="BolA-like"/>
    <property type="match status" value="1"/>
</dbReference>
<dbReference type="EMBL" id="LR217703">
    <property type="protein sequence ID" value="VFP79810.1"/>
    <property type="molecule type" value="Genomic_DNA"/>
</dbReference>
<evidence type="ECO:0000256" key="2">
    <source>
        <dbReference type="RuleBase" id="RU003860"/>
    </source>
</evidence>
<name>A0A451D2F8_9GAMM</name>
<dbReference type="InterPro" id="IPR036065">
    <property type="entry name" value="BolA-like_sf"/>
</dbReference>
<dbReference type="InterPro" id="IPR002634">
    <property type="entry name" value="BolA"/>
</dbReference>
<reference evidence="3 4" key="1">
    <citation type="submission" date="2019-02" db="EMBL/GenBank/DDBJ databases">
        <authorList>
            <person name="Manzano-Marin A."/>
            <person name="Manzano-Marin A."/>
        </authorList>
    </citation>
    <scope>NUCLEOTIDE SEQUENCE [LARGE SCALE GENOMIC DNA]</scope>
    <source>
        <strain evidence="3 4">ErCicuneomaculata</strain>
    </source>
</reference>
<dbReference type="InterPro" id="IPR050961">
    <property type="entry name" value="BolA/IbaG_stress_morph_reg"/>
</dbReference>
<evidence type="ECO:0000313" key="3">
    <source>
        <dbReference type="EMBL" id="VFP79810.1"/>
    </source>
</evidence>
<proteinExistence type="inferred from homology"/>
<sequence>MNTIHKNIEEKLQMNFSPVYLEIKNESKLHHRSLMNIESHFNVLIVSKSFNNKNLLTRHREIYGALKKELSNSIHALSLKSYSFEEWIKINVSTDPVKKPGHFCFLSSQVKK</sequence>
<dbReference type="GO" id="GO:0003677">
    <property type="term" value="F:DNA binding"/>
    <property type="evidence" value="ECO:0007669"/>
    <property type="project" value="UniProtKB-KW"/>
</dbReference>
<dbReference type="Proteomes" id="UP000294412">
    <property type="component" value="Chromosome"/>
</dbReference>
<organism evidence="3 4">
    <name type="scientific">Candidatus Erwinia haradaeae</name>
    <dbReference type="NCBI Taxonomy" id="1922217"/>
    <lineage>
        <taxon>Bacteria</taxon>
        <taxon>Pseudomonadati</taxon>
        <taxon>Pseudomonadota</taxon>
        <taxon>Gammaproteobacteria</taxon>
        <taxon>Enterobacterales</taxon>
        <taxon>Erwiniaceae</taxon>
        <taxon>Erwinia</taxon>
    </lineage>
</organism>
<dbReference type="PANTHER" id="PTHR46229:SF2">
    <property type="entry name" value="BOLA-LIKE PROTEIN 1"/>
    <property type="match status" value="1"/>
</dbReference>
<protein>
    <submittedName>
        <fullName evidence="3">DNA-binding transcriptional regulator BolA</fullName>
    </submittedName>
</protein>
<comment type="similarity">
    <text evidence="1 2">Belongs to the BolA/IbaG family.</text>
</comment>
<keyword evidence="3" id="KW-0238">DNA-binding</keyword>
<dbReference type="PIRSF" id="PIRSF003113">
    <property type="entry name" value="BolA"/>
    <property type="match status" value="1"/>
</dbReference>
<accession>A0A451D2F8</accession>